<dbReference type="PANTHER" id="PTHR48111:SF1">
    <property type="entry name" value="TWO-COMPONENT RESPONSE REGULATOR ORR33"/>
    <property type="match status" value="1"/>
</dbReference>
<dbReference type="InterPro" id="IPR001789">
    <property type="entry name" value="Sig_transdc_resp-reg_receiver"/>
</dbReference>
<dbReference type="InterPro" id="IPR001867">
    <property type="entry name" value="OmpR/PhoB-type_DNA-bd"/>
</dbReference>
<keyword evidence="3" id="KW-0805">Transcription regulation</keyword>
<comment type="caution">
    <text evidence="10">The sequence shown here is derived from an EMBL/GenBank/DDBJ whole genome shotgun (WGS) entry which is preliminary data.</text>
</comment>
<evidence type="ECO:0000313" key="11">
    <source>
        <dbReference type="Proteomes" id="UP000680714"/>
    </source>
</evidence>
<feature type="modified residue" description="4-aspartylphosphate" evidence="6">
    <location>
        <position position="52"/>
    </location>
</feature>
<keyword evidence="1 6" id="KW-0597">Phosphoprotein</keyword>
<name>A0ABS5I9U0_9PROT</name>
<organism evidence="10 11">
    <name type="scientific">Magnetospirillum sulfuroxidans</name>
    <dbReference type="NCBI Taxonomy" id="611300"/>
    <lineage>
        <taxon>Bacteria</taxon>
        <taxon>Pseudomonadati</taxon>
        <taxon>Pseudomonadota</taxon>
        <taxon>Alphaproteobacteria</taxon>
        <taxon>Rhodospirillales</taxon>
        <taxon>Rhodospirillaceae</taxon>
        <taxon>Magnetospirillum</taxon>
    </lineage>
</organism>
<protein>
    <submittedName>
        <fullName evidence="10">Response regulator transcription factor</fullName>
    </submittedName>
</protein>
<keyword evidence="4 7" id="KW-0238">DNA-binding</keyword>
<feature type="domain" description="OmpR/PhoB-type" evidence="9">
    <location>
        <begin position="131"/>
        <end position="233"/>
    </location>
</feature>
<dbReference type="PROSITE" id="PS50110">
    <property type="entry name" value="RESPONSE_REGULATORY"/>
    <property type="match status" value="1"/>
</dbReference>
<evidence type="ECO:0000313" key="10">
    <source>
        <dbReference type="EMBL" id="MBR9971089.1"/>
    </source>
</evidence>
<evidence type="ECO:0000256" key="5">
    <source>
        <dbReference type="ARBA" id="ARBA00023163"/>
    </source>
</evidence>
<dbReference type="CDD" id="cd17574">
    <property type="entry name" value="REC_OmpR"/>
    <property type="match status" value="1"/>
</dbReference>
<dbReference type="RefSeq" id="WP_211546605.1">
    <property type="nucleotide sequence ID" value="NZ_JAGTUF010000003.1"/>
</dbReference>
<dbReference type="Pfam" id="PF00072">
    <property type="entry name" value="Response_reg"/>
    <property type="match status" value="1"/>
</dbReference>
<dbReference type="EMBL" id="JAGTUF010000003">
    <property type="protein sequence ID" value="MBR9971089.1"/>
    <property type="molecule type" value="Genomic_DNA"/>
</dbReference>
<dbReference type="SUPFAM" id="SSF52172">
    <property type="entry name" value="CheY-like"/>
    <property type="match status" value="1"/>
</dbReference>
<proteinExistence type="predicted"/>
<dbReference type="InterPro" id="IPR039420">
    <property type="entry name" value="WalR-like"/>
</dbReference>
<feature type="domain" description="Response regulatory" evidence="8">
    <location>
        <begin position="3"/>
        <end position="116"/>
    </location>
</feature>
<dbReference type="PROSITE" id="PS51755">
    <property type="entry name" value="OMPR_PHOB"/>
    <property type="match status" value="1"/>
</dbReference>
<keyword evidence="5" id="KW-0804">Transcription</keyword>
<evidence type="ECO:0000256" key="7">
    <source>
        <dbReference type="PROSITE-ProRule" id="PRU01091"/>
    </source>
</evidence>
<dbReference type="Proteomes" id="UP000680714">
    <property type="component" value="Unassembled WGS sequence"/>
</dbReference>
<dbReference type="SUPFAM" id="SSF46894">
    <property type="entry name" value="C-terminal effector domain of the bipartite response regulators"/>
    <property type="match status" value="1"/>
</dbReference>
<feature type="DNA-binding region" description="OmpR/PhoB-type" evidence="7">
    <location>
        <begin position="131"/>
        <end position="233"/>
    </location>
</feature>
<evidence type="ECO:0000256" key="4">
    <source>
        <dbReference type="ARBA" id="ARBA00023125"/>
    </source>
</evidence>
<dbReference type="SMART" id="SM00862">
    <property type="entry name" value="Trans_reg_C"/>
    <property type="match status" value="1"/>
</dbReference>
<evidence type="ECO:0000259" key="8">
    <source>
        <dbReference type="PROSITE" id="PS50110"/>
    </source>
</evidence>
<evidence type="ECO:0000259" key="9">
    <source>
        <dbReference type="PROSITE" id="PS51755"/>
    </source>
</evidence>
<evidence type="ECO:0000256" key="6">
    <source>
        <dbReference type="PROSITE-ProRule" id="PRU00169"/>
    </source>
</evidence>
<dbReference type="Gene3D" id="6.10.250.690">
    <property type="match status" value="1"/>
</dbReference>
<dbReference type="Gene3D" id="3.40.50.2300">
    <property type="match status" value="1"/>
</dbReference>
<dbReference type="CDD" id="cd00383">
    <property type="entry name" value="trans_reg_C"/>
    <property type="match status" value="1"/>
</dbReference>
<evidence type="ECO:0000256" key="1">
    <source>
        <dbReference type="ARBA" id="ARBA00022553"/>
    </source>
</evidence>
<dbReference type="InterPro" id="IPR036388">
    <property type="entry name" value="WH-like_DNA-bd_sf"/>
</dbReference>
<accession>A0ABS5I9U0</accession>
<reference evidence="10 11" key="1">
    <citation type="submission" date="2021-04" db="EMBL/GenBank/DDBJ databases">
        <title>Magnetospirillum sulfuroxidans sp. nov., a facultative chemolithoautotrophic sulfur-oxidizing alphaproteobacterium isolated from freshwater sediment and proposals for Paramagetospirillum gen. nov., and Magnetospirillaceae fam. nov.</title>
        <authorList>
            <person name="Koziaeva V."/>
            <person name="Geelhoed J.S."/>
            <person name="Sorokin D.Y."/>
            <person name="Grouzdev D.S."/>
        </authorList>
    </citation>
    <scope>NUCLEOTIDE SEQUENCE [LARGE SCALE GENOMIC DNA]</scope>
    <source>
        <strain evidence="10 11">J10</strain>
    </source>
</reference>
<dbReference type="Pfam" id="PF00486">
    <property type="entry name" value="Trans_reg_C"/>
    <property type="match status" value="1"/>
</dbReference>
<evidence type="ECO:0000256" key="2">
    <source>
        <dbReference type="ARBA" id="ARBA00023012"/>
    </source>
</evidence>
<sequence length="240" mass="26238">MTRIIIAEDEVDLLELLQECLNLLGFETVGVGSALALFRELATSSFDVAIIDVGLPDQSGYDIVEVLSKRPDMGVIMLTARGGTEDRIRGFASGADLYFVKPVDCRELGAAIHSLVRRLDGNEPTAEAAPPPPAKVAPAAWTFDRTRWILRTHDAIDIDLTSAEVMLLEKLLRQPGETASRQELLRALGYEEDEAGNRNLEAIVRRLRRKVETVSGGKAPIQTVHSRGYLFSAAISVISV</sequence>
<dbReference type="SMART" id="SM00448">
    <property type="entry name" value="REC"/>
    <property type="match status" value="1"/>
</dbReference>
<dbReference type="PANTHER" id="PTHR48111">
    <property type="entry name" value="REGULATOR OF RPOS"/>
    <property type="match status" value="1"/>
</dbReference>
<dbReference type="InterPro" id="IPR016032">
    <property type="entry name" value="Sig_transdc_resp-reg_C-effctor"/>
</dbReference>
<evidence type="ECO:0000256" key="3">
    <source>
        <dbReference type="ARBA" id="ARBA00023015"/>
    </source>
</evidence>
<gene>
    <name evidence="10" type="ORF">KEC16_05110</name>
</gene>
<keyword evidence="11" id="KW-1185">Reference proteome</keyword>
<keyword evidence="2" id="KW-0902">Two-component regulatory system</keyword>
<dbReference type="InterPro" id="IPR011006">
    <property type="entry name" value="CheY-like_superfamily"/>
</dbReference>
<dbReference type="Gene3D" id="1.10.10.10">
    <property type="entry name" value="Winged helix-like DNA-binding domain superfamily/Winged helix DNA-binding domain"/>
    <property type="match status" value="1"/>
</dbReference>